<accession>B6W5I8</accession>
<evidence type="ECO:0000313" key="7">
    <source>
        <dbReference type="EMBL" id="EEB22758.1"/>
    </source>
</evidence>
<dbReference type="GO" id="GO:0006298">
    <property type="term" value="P:mismatch repair"/>
    <property type="evidence" value="ECO:0007669"/>
    <property type="project" value="InterPro"/>
</dbReference>
<feature type="transmembrane region" description="Helical" evidence="5">
    <location>
        <begin position="60"/>
        <end position="80"/>
    </location>
</feature>
<dbReference type="GO" id="GO:0140664">
    <property type="term" value="F:ATP-dependent DNA damage sensor activity"/>
    <property type="evidence" value="ECO:0007669"/>
    <property type="project" value="InterPro"/>
</dbReference>
<keyword evidence="2" id="KW-0067">ATP-binding</keyword>
<keyword evidence="1" id="KW-0547">Nucleotide-binding</keyword>
<dbReference type="SUPFAM" id="SSF52540">
    <property type="entry name" value="P-loop containing nucleoside triphosphate hydrolases"/>
    <property type="match status" value="1"/>
</dbReference>
<organism evidence="7 8">
    <name type="scientific">Phocaeicola dorei DSM 17855</name>
    <dbReference type="NCBI Taxonomy" id="483217"/>
    <lineage>
        <taxon>Bacteria</taxon>
        <taxon>Pseudomonadati</taxon>
        <taxon>Bacteroidota</taxon>
        <taxon>Bacteroidia</taxon>
        <taxon>Bacteroidales</taxon>
        <taxon>Bacteroidaceae</taxon>
        <taxon>Phocaeicola</taxon>
    </lineage>
</organism>
<keyword evidence="5" id="KW-0472">Membrane</keyword>
<evidence type="ECO:0000256" key="2">
    <source>
        <dbReference type="ARBA" id="ARBA00022840"/>
    </source>
</evidence>
<evidence type="ECO:0000256" key="3">
    <source>
        <dbReference type="ARBA" id="ARBA00023125"/>
    </source>
</evidence>
<dbReference type="FunFam" id="3.40.50.300:FF:001552">
    <property type="entry name" value="Mismatch repair ATPase (MutS family)"/>
    <property type="match status" value="1"/>
</dbReference>
<sequence>MKSSSPYPCIAAEGFPPLRSKTAPGMARKYLQPIIMELKAKYEQRIEQAEAELRQVKNKILRISTLRVLLFAAGIIGTIYFYQAGTTTICLTIAVTFVPFLALVKYHNRLFFRKDWLETCIRVNSDELSALADNYEPFEDGKEFTNPAHRYSFDLDLFGRHSLFQALNRTCTSFGREKLAEWLQNHLEIKEEIIQRQEATKELAAYSDFRETFRITGLLYKGATSDREEIKEWTEAPAYFSKKWWSRPLLGIVPGVNIVLAMLGVAGVIPMTWFGLAFGLFVIGSFGLIKPVSNLQRVYDKKLRILSIYAELISLIENREMNAPLLRHLKAEFGMDGKSTTHILKELSRELDKLDLRNNQLLYVLLEGSMFWQLRQVMRIEQWRHKYGKYLLHWLDVLGDIDALCSLATFAGNHPAYAYPAIAGKPFVFLAKDMGHPLMPARQCVTNDADIPSRPFFVIITGANMAGKSTYLRTIGVNYVLACTGCPVCCSSLEIYPAKLVTSLRTSDSLTDNESYFFAELKRLKQIIDRLNKGEELFIILDEILKGTNSMDKQKGSFALVRQLMELKTNGIIATHDLLLGKLIEYFPKEIRNYCFEADITNDELTFSYKLREGIAQNMNACFLMKKMGLIIND</sequence>
<reference evidence="7 8" key="2">
    <citation type="submission" date="2008-10" db="EMBL/GenBank/DDBJ databases">
        <authorList>
            <person name="Fulton L."/>
            <person name="Clifton S."/>
            <person name="Fulton B."/>
            <person name="Xu J."/>
            <person name="Minx P."/>
            <person name="Pepin K.H."/>
            <person name="Johnson M."/>
            <person name="Thiruvilangam P."/>
            <person name="Bhonagiri V."/>
            <person name="Nash W.E."/>
            <person name="Mardis E.R."/>
            <person name="Wilson R.K."/>
        </authorList>
    </citation>
    <scope>NUCLEOTIDE SEQUENCE [LARGE SCALE GENOMIC DNA]</scope>
    <source>
        <strain evidence="7 8">DSM 17855</strain>
    </source>
</reference>
<dbReference type="InterPro" id="IPR027417">
    <property type="entry name" value="P-loop_NTPase"/>
</dbReference>
<dbReference type="GO" id="GO:0030983">
    <property type="term" value="F:mismatched DNA binding"/>
    <property type="evidence" value="ECO:0007669"/>
    <property type="project" value="InterPro"/>
</dbReference>
<dbReference type="Pfam" id="PF00488">
    <property type="entry name" value="MutS_V"/>
    <property type="match status" value="1"/>
</dbReference>
<keyword evidence="5" id="KW-0812">Transmembrane</keyword>
<dbReference type="SMART" id="SM00534">
    <property type="entry name" value="MUTSac"/>
    <property type="match status" value="1"/>
</dbReference>
<gene>
    <name evidence="7" type="ORF">BACDOR_04814</name>
</gene>
<feature type="transmembrane region" description="Helical" evidence="5">
    <location>
        <begin position="86"/>
        <end position="104"/>
    </location>
</feature>
<proteinExistence type="predicted"/>
<dbReference type="SUPFAM" id="SSF48334">
    <property type="entry name" value="DNA repair protein MutS, domain III"/>
    <property type="match status" value="1"/>
</dbReference>
<protein>
    <recommendedName>
        <fullName evidence="6">DNA mismatch repair proteins mutS family domain-containing protein</fullName>
    </recommendedName>
</protein>
<dbReference type="InterPro" id="IPR045076">
    <property type="entry name" value="MutS"/>
</dbReference>
<dbReference type="CDD" id="cd03283">
    <property type="entry name" value="ABC_MutS-like"/>
    <property type="match status" value="1"/>
</dbReference>
<keyword evidence="3" id="KW-0238">DNA-binding</keyword>
<name>B6W5I8_9BACT</name>
<dbReference type="GO" id="GO:0005524">
    <property type="term" value="F:ATP binding"/>
    <property type="evidence" value="ECO:0007669"/>
    <property type="project" value="UniProtKB-KW"/>
</dbReference>
<dbReference type="InterPro" id="IPR036187">
    <property type="entry name" value="DNA_mismatch_repair_MutS_sf"/>
</dbReference>
<dbReference type="Gene3D" id="1.10.1420.10">
    <property type="match status" value="1"/>
</dbReference>
<evidence type="ECO:0000256" key="5">
    <source>
        <dbReference type="SAM" id="Phobius"/>
    </source>
</evidence>
<keyword evidence="5" id="KW-1133">Transmembrane helix</keyword>
<dbReference type="Pfam" id="PF05192">
    <property type="entry name" value="MutS_III"/>
    <property type="match status" value="1"/>
</dbReference>
<dbReference type="GO" id="GO:0005829">
    <property type="term" value="C:cytosol"/>
    <property type="evidence" value="ECO:0007669"/>
    <property type="project" value="TreeGrafter"/>
</dbReference>
<evidence type="ECO:0000259" key="6">
    <source>
        <dbReference type="SMART" id="SM00534"/>
    </source>
</evidence>
<feature type="transmembrane region" description="Helical" evidence="5">
    <location>
        <begin position="249"/>
        <end position="267"/>
    </location>
</feature>
<dbReference type="EMBL" id="ABWZ01000089">
    <property type="protein sequence ID" value="EEB22758.1"/>
    <property type="molecule type" value="Genomic_DNA"/>
</dbReference>
<feature type="coiled-coil region" evidence="4">
    <location>
        <begin position="35"/>
        <end position="66"/>
    </location>
</feature>
<evidence type="ECO:0000313" key="8">
    <source>
        <dbReference type="Proteomes" id="UP000004849"/>
    </source>
</evidence>
<keyword evidence="4" id="KW-0175">Coiled coil</keyword>
<reference evidence="7 8" key="1">
    <citation type="submission" date="2008-10" db="EMBL/GenBank/DDBJ databases">
        <title>Draft genome sequence of Bacteroides dorei (DSM 17855).</title>
        <authorList>
            <person name="Sudarsanam P."/>
            <person name="Ley R."/>
            <person name="Guruge J."/>
            <person name="Turnbaugh P.J."/>
            <person name="Mahowald M."/>
            <person name="Liep D."/>
            <person name="Gordon J."/>
        </authorList>
    </citation>
    <scope>NUCLEOTIDE SEQUENCE [LARGE SCALE GENOMIC DNA]</scope>
    <source>
        <strain evidence="7 8">DSM 17855</strain>
    </source>
</reference>
<feature type="domain" description="DNA mismatch repair proteins mutS family" evidence="6">
    <location>
        <begin position="455"/>
        <end position="633"/>
    </location>
</feature>
<dbReference type="HOGENOM" id="CLU_030717_0_0_10"/>
<evidence type="ECO:0000256" key="4">
    <source>
        <dbReference type="SAM" id="Coils"/>
    </source>
</evidence>
<dbReference type="InterPro" id="IPR007696">
    <property type="entry name" value="DNA_mismatch_repair_MutS_core"/>
</dbReference>
<dbReference type="InterPro" id="IPR000432">
    <property type="entry name" value="DNA_mismatch_repair_MutS_C"/>
</dbReference>
<dbReference type="Proteomes" id="UP000004849">
    <property type="component" value="Unassembled WGS sequence"/>
</dbReference>
<dbReference type="AlphaFoldDB" id="B6W5I8"/>
<dbReference type="PANTHER" id="PTHR11361">
    <property type="entry name" value="DNA MISMATCH REPAIR PROTEIN MUTS FAMILY MEMBER"/>
    <property type="match status" value="1"/>
</dbReference>
<dbReference type="Gene3D" id="3.40.50.300">
    <property type="entry name" value="P-loop containing nucleotide triphosphate hydrolases"/>
    <property type="match status" value="1"/>
</dbReference>
<dbReference type="PANTHER" id="PTHR11361:SF99">
    <property type="entry name" value="DNA MISMATCH REPAIR PROTEIN"/>
    <property type="match status" value="1"/>
</dbReference>
<evidence type="ECO:0000256" key="1">
    <source>
        <dbReference type="ARBA" id="ARBA00022741"/>
    </source>
</evidence>